<proteinExistence type="predicted"/>
<evidence type="ECO:0000313" key="2">
    <source>
        <dbReference type="Proteomes" id="UP001302493"/>
    </source>
</evidence>
<protein>
    <submittedName>
        <fullName evidence="1">Crp/Fnr family transcriptional regulator</fullName>
    </submittedName>
</protein>
<evidence type="ECO:0000313" key="1">
    <source>
        <dbReference type="EMBL" id="WOB77550.1"/>
    </source>
</evidence>
<sequence length="251" mass="27654">MESLIDAKLHRLGDLSNDDRGRLEGLLSGRRRAAAGEALVEEGSRPTFSTLLLSGFVGRVSTLADGGRQITAISVPGDFIDLHGFLLNTMDHSLVALSDVTVAVVQHTDLKRVTEHAPRLARALWLETLIDAAIHRQWLVALGRRDAGTRLGQLICELYLRLEAVALAQDHTFQCPLTQSDLADMLGMSSVHVNRSLKVLRDTGLVRWRNGQVWIDDWTALTERVAFDASYLDLKLSRSSSGAPIARRRTA</sequence>
<dbReference type="Proteomes" id="UP001302493">
    <property type="component" value="Chromosome"/>
</dbReference>
<dbReference type="EMBL" id="CP119180">
    <property type="protein sequence ID" value="WOB77550.1"/>
    <property type="molecule type" value="Genomic_DNA"/>
</dbReference>
<accession>A0ACD4VN67</accession>
<name>A0ACD4VN67_9CAUL</name>
<gene>
    <name evidence="1" type="ORF">PZA08_09375</name>
</gene>
<keyword evidence="2" id="KW-1185">Reference proteome</keyword>
<reference evidence="1" key="1">
    <citation type="submission" date="2023-03" db="EMBL/GenBank/DDBJ databases">
        <title>Genome sequence of Brevundimonas nasdae SJTX8.</title>
        <authorList>
            <person name="Liang R."/>
        </authorList>
    </citation>
    <scope>NUCLEOTIDE SEQUENCE</scope>
    <source>
        <strain evidence="1">X8</strain>
    </source>
</reference>
<organism evidence="1 2">
    <name type="scientific">Brevundimonas nasdae</name>
    <dbReference type="NCBI Taxonomy" id="172043"/>
    <lineage>
        <taxon>Bacteria</taxon>
        <taxon>Pseudomonadati</taxon>
        <taxon>Pseudomonadota</taxon>
        <taxon>Alphaproteobacteria</taxon>
        <taxon>Caulobacterales</taxon>
        <taxon>Caulobacteraceae</taxon>
        <taxon>Brevundimonas</taxon>
    </lineage>
</organism>